<evidence type="ECO:0000313" key="4">
    <source>
        <dbReference type="Proteomes" id="UP000433471"/>
    </source>
</evidence>
<reference evidence="3 4" key="1">
    <citation type="submission" date="2019-11" db="EMBL/GenBank/DDBJ databases">
        <title>Characterization of a novel member of the family Ackermannviridae.</title>
        <authorList>
            <person name="Maina A.N."/>
            <person name="Mwaura F.B."/>
            <person name="Jumba M."/>
        </authorList>
    </citation>
    <scope>NUCLEOTIDE SEQUENCE [LARGE SCALE GENOMIC DNA]</scope>
</reference>
<protein>
    <submittedName>
        <fullName evidence="3">Double-stranded DNA repair protein</fullName>
    </submittedName>
</protein>
<organism evidence="3 4">
    <name type="scientific">Vibrio phage vB_VchM_Kuja</name>
    <dbReference type="NCBI Taxonomy" id="2686437"/>
    <lineage>
        <taxon>Viruses</taxon>
        <taxon>Duplodnaviria</taxon>
        <taxon>Heunggongvirae</taxon>
        <taxon>Uroviricota</taxon>
        <taxon>Caudoviricetes</taxon>
        <taxon>Pantevenvirales</taxon>
        <taxon>Ackermannviridae</taxon>
        <taxon>Kujavirus</taxon>
        <taxon>Kujavirus kuja</taxon>
    </lineage>
</organism>
<feature type="region of interest" description="Disordered" evidence="2">
    <location>
        <begin position="512"/>
        <end position="531"/>
    </location>
</feature>
<proteinExistence type="predicted"/>
<gene>
    <name evidence="3" type="ORF">Kuja_0150</name>
</gene>
<evidence type="ECO:0000256" key="1">
    <source>
        <dbReference type="SAM" id="Coils"/>
    </source>
</evidence>
<name>A0A6B9JAN7_9CAUD</name>
<dbReference type="SUPFAM" id="SSF52540">
    <property type="entry name" value="P-loop containing nucleoside triphosphate hydrolases"/>
    <property type="match status" value="1"/>
</dbReference>
<dbReference type="SUPFAM" id="SSF75712">
    <property type="entry name" value="Rad50 coiled-coil Zn hook"/>
    <property type="match status" value="1"/>
</dbReference>
<keyword evidence="1" id="KW-0175">Coiled coil</keyword>
<feature type="coiled-coil region" evidence="1">
    <location>
        <begin position="268"/>
        <end position="346"/>
    </location>
</feature>
<feature type="compositionally biased region" description="Basic and acidic residues" evidence="2">
    <location>
        <begin position="512"/>
        <end position="523"/>
    </location>
</feature>
<dbReference type="InterPro" id="IPR027417">
    <property type="entry name" value="P-loop_NTPase"/>
</dbReference>
<dbReference type="PANTHER" id="PTHR32114:SF2">
    <property type="entry name" value="ABC TRANSPORTER ABCH.3"/>
    <property type="match status" value="1"/>
</dbReference>
<dbReference type="CDD" id="cd00267">
    <property type="entry name" value="ABC_ATPase"/>
    <property type="match status" value="1"/>
</dbReference>
<dbReference type="EMBL" id="MN718199">
    <property type="protein sequence ID" value="QGZ16006.1"/>
    <property type="molecule type" value="Genomic_DNA"/>
</dbReference>
<evidence type="ECO:0000256" key="2">
    <source>
        <dbReference type="SAM" id="MobiDB-lite"/>
    </source>
</evidence>
<sequence>MNFLDTLKPITPDPTPVPFSIGEFTQSHKLTFLCGRAKNFRSIGNNFMEISYVDNRSTLVISDENGAGKSTTTVWLIYYAVTGQPYYKKEKVGSLVNSQTRKDMVVELEFLSRGVHYKIVRGRKPDIFELHVKEGDQFVKYQNDAANFDLQNYIWTILGLEPKSGAKMLENACIMGLERFQPFLTMSSEDRRLMVESVWDLGIFRHLTEEAKTSRAITKNKLTEISTEIGQMEVELRMCQNNLNHIDEAIEKRDLSWRDEVLRHKASVNALEDKIAEHNRSIEMLMLESNPEANEKYKRIQKQIDDLNDELNLINDRFSKALDEEIQLLDEKRKNLESQVKSAKMDFDNVSLMVDDKENELYSSRETETLITNRLTEVQSKLEEVKEKLNKTKSFQPKIEFELQNAKERLVKFQTLGECPTCEQCISADKMQAVEAETLPKIQLSTEHKERLDAAIAKQQEEVQAVLVAVEAVRTELTQAQAKTRTLLNELNNLQAEKSRKSATLQRAEADLEHCPKDNEQIKKQNKLSQDNEANSIKLSIQKLERERDLALENAPKQIETIKASIQAAEASIIAINESHQANIKRREDEVNQLAADKNNMFMNVGAAEAELERLNETYNNVDKDLNEYDFIIDMLGEKEGKADVVRMYLPFLNAKINEYLSGMNINLALELDETFEPSMKTHDRNGQTLFSLSSGQRARVDLAIVFALRDVANLKASFQCNILIMDEILESLSGIGVTEAVAMIKNKFHQNNLFIITQRNEEFVEFFDHQVKYSLRDGFTTVL</sequence>
<accession>A0A6B9JAN7</accession>
<evidence type="ECO:0000313" key="3">
    <source>
        <dbReference type="EMBL" id="QGZ16006.1"/>
    </source>
</evidence>
<dbReference type="Proteomes" id="UP000433471">
    <property type="component" value="Segment"/>
</dbReference>
<dbReference type="Gene3D" id="3.40.50.300">
    <property type="entry name" value="P-loop containing nucleotide triphosphate hydrolases"/>
    <property type="match status" value="2"/>
</dbReference>
<dbReference type="PANTHER" id="PTHR32114">
    <property type="entry name" value="ABC TRANSPORTER ABCH.3"/>
    <property type="match status" value="1"/>
</dbReference>
<keyword evidence="4" id="KW-1185">Reference proteome</keyword>